<gene>
    <name evidence="1" type="ORF">S12H4_61309</name>
</gene>
<name>X1VRD5_9ZZZZ</name>
<sequence>EQILRKMTENQPEISRPWVLLGEILLRQGQAGRAMDAALRGLAHKPNDRTLLLLKARAEAVRSPILAIPTLKVLREVNPNNTDATLYLANVYIEVGEPEKAVNLLKSQLVSRIGTAEE</sequence>
<feature type="non-terminal residue" evidence="1">
    <location>
        <position position="118"/>
    </location>
</feature>
<dbReference type="SUPFAM" id="SSF48452">
    <property type="entry name" value="TPR-like"/>
    <property type="match status" value="1"/>
</dbReference>
<organism evidence="1">
    <name type="scientific">marine sediment metagenome</name>
    <dbReference type="NCBI Taxonomy" id="412755"/>
    <lineage>
        <taxon>unclassified sequences</taxon>
        <taxon>metagenomes</taxon>
        <taxon>ecological metagenomes</taxon>
    </lineage>
</organism>
<protein>
    <submittedName>
        <fullName evidence="1">Uncharacterized protein</fullName>
    </submittedName>
</protein>
<dbReference type="EMBL" id="BARW01040651">
    <property type="protein sequence ID" value="GAJ19491.1"/>
    <property type="molecule type" value="Genomic_DNA"/>
</dbReference>
<reference evidence="1" key="1">
    <citation type="journal article" date="2014" name="Front. Microbiol.">
        <title>High frequency of phylogenetically diverse reductive dehalogenase-homologous genes in deep subseafloor sedimentary metagenomes.</title>
        <authorList>
            <person name="Kawai M."/>
            <person name="Futagami T."/>
            <person name="Toyoda A."/>
            <person name="Takaki Y."/>
            <person name="Nishi S."/>
            <person name="Hori S."/>
            <person name="Arai W."/>
            <person name="Tsubouchi T."/>
            <person name="Morono Y."/>
            <person name="Uchiyama I."/>
            <person name="Ito T."/>
            <person name="Fujiyama A."/>
            <person name="Inagaki F."/>
            <person name="Takami H."/>
        </authorList>
    </citation>
    <scope>NUCLEOTIDE SEQUENCE</scope>
    <source>
        <strain evidence="1">Expedition CK06-06</strain>
    </source>
</reference>
<accession>X1VRD5</accession>
<comment type="caution">
    <text evidence="1">The sequence shown here is derived from an EMBL/GenBank/DDBJ whole genome shotgun (WGS) entry which is preliminary data.</text>
</comment>
<dbReference type="InterPro" id="IPR011990">
    <property type="entry name" value="TPR-like_helical_dom_sf"/>
</dbReference>
<dbReference type="Gene3D" id="1.25.40.10">
    <property type="entry name" value="Tetratricopeptide repeat domain"/>
    <property type="match status" value="2"/>
</dbReference>
<dbReference type="AlphaFoldDB" id="X1VRD5"/>
<evidence type="ECO:0000313" key="1">
    <source>
        <dbReference type="EMBL" id="GAJ19491.1"/>
    </source>
</evidence>
<dbReference type="Pfam" id="PF14559">
    <property type="entry name" value="TPR_19"/>
    <property type="match status" value="1"/>
</dbReference>
<dbReference type="Pfam" id="PF13428">
    <property type="entry name" value="TPR_14"/>
    <property type="match status" value="1"/>
</dbReference>
<proteinExistence type="predicted"/>
<feature type="non-terminal residue" evidence="1">
    <location>
        <position position="1"/>
    </location>
</feature>